<dbReference type="RefSeq" id="WP_053437823.1">
    <property type="nucleotide sequence ID" value="NZ_LGUF01000010.1"/>
</dbReference>
<accession>A0A0M0G139</accession>
<keyword evidence="2" id="KW-1185">Reference proteome</keyword>
<dbReference type="PATRIC" id="fig|1459.3.peg.6071"/>
<evidence type="ECO:0000313" key="1">
    <source>
        <dbReference type="EMBL" id="KON83509.1"/>
    </source>
</evidence>
<comment type="caution">
    <text evidence="1">The sequence shown here is derived from an EMBL/GenBank/DDBJ whole genome shotgun (WGS) entry which is preliminary data.</text>
</comment>
<reference evidence="2" key="1">
    <citation type="submission" date="2015-07" db="EMBL/GenBank/DDBJ databases">
        <title>Fjat-10036 dsm4.</title>
        <authorList>
            <person name="Liu B."/>
            <person name="Wang J."/>
            <person name="Zhu Y."/>
            <person name="Liu G."/>
            <person name="Chen Q."/>
            <person name="Chen Z."/>
            <person name="Lan J."/>
            <person name="Che J."/>
            <person name="Ge C."/>
            <person name="Shi H."/>
            <person name="Pan Z."/>
            <person name="Liu X."/>
        </authorList>
    </citation>
    <scope>NUCLEOTIDE SEQUENCE [LARGE SCALE GENOMIC DNA]</scope>
    <source>
        <strain evidence="2">DSM 4</strain>
    </source>
</reference>
<dbReference type="EMBL" id="LGUF01000010">
    <property type="protein sequence ID" value="KON83509.1"/>
    <property type="molecule type" value="Genomic_DNA"/>
</dbReference>
<dbReference type="Proteomes" id="UP000037109">
    <property type="component" value="Unassembled WGS sequence"/>
</dbReference>
<protein>
    <submittedName>
        <fullName evidence="1">Uncharacterized protein</fullName>
    </submittedName>
</protein>
<proteinExistence type="predicted"/>
<dbReference type="OrthoDB" id="2719927at2"/>
<dbReference type="AlphaFoldDB" id="A0A0M0G139"/>
<sequence>MRKFFLFLIVLVVFLTAFSSSSKVSISDVQITVIKAERILRYDFTIKNEGVSQIGDKFDYPGHHYYGLELAIRPSKKLAVLMEKEPNTKYSKMMYRGGGGGGTIQPGKEESFHVEYQIKDNVDINQVKKNALEGTLLLLDGTNVVAEVPLKK</sequence>
<name>A0A0M0G139_SPOGL</name>
<gene>
    <name evidence="1" type="ORF">AF332_27540</name>
</gene>
<evidence type="ECO:0000313" key="2">
    <source>
        <dbReference type="Proteomes" id="UP000037109"/>
    </source>
</evidence>
<organism evidence="1 2">
    <name type="scientific">Sporosarcina globispora</name>
    <name type="common">Bacillus globisporus</name>
    <dbReference type="NCBI Taxonomy" id="1459"/>
    <lineage>
        <taxon>Bacteria</taxon>
        <taxon>Bacillati</taxon>
        <taxon>Bacillota</taxon>
        <taxon>Bacilli</taxon>
        <taxon>Bacillales</taxon>
        <taxon>Caryophanaceae</taxon>
        <taxon>Sporosarcina</taxon>
    </lineage>
</organism>